<evidence type="ECO:0000313" key="3">
    <source>
        <dbReference type="EMBL" id="TDN81799.1"/>
    </source>
</evidence>
<evidence type="ECO:0000256" key="1">
    <source>
        <dbReference type="SAM" id="Coils"/>
    </source>
</evidence>
<keyword evidence="2" id="KW-0472">Membrane</keyword>
<keyword evidence="1" id="KW-0175">Coiled coil</keyword>
<dbReference type="EMBL" id="SNWD01000007">
    <property type="protein sequence ID" value="TDN81799.1"/>
    <property type="molecule type" value="Genomic_DNA"/>
</dbReference>
<organism evidence="3 4">
    <name type="scientific">Stakelama pacifica</name>
    <dbReference type="NCBI Taxonomy" id="517720"/>
    <lineage>
        <taxon>Bacteria</taxon>
        <taxon>Pseudomonadati</taxon>
        <taxon>Pseudomonadota</taxon>
        <taxon>Alphaproteobacteria</taxon>
        <taxon>Sphingomonadales</taxon>
        <taxon>Sphingomonadaceae</taxon>
        <taxon>Stakelama</taxon>
    </lineage>
</organism>
<sequence>MTGPAIQSAAAAANNWTPTAYGLWGMVILACFTLLGAVVKKGPEWLAQMSATRMAVRKADADDRRDLNARVEHLERQAQRDRSNLVFITNALTLALNALESENPRNPAIAQARELVGMAVAADDGFGDALRRLATIKGVGE</sequence>
<keyword evidence="2" id="KW-1133">Transmembrane helix</keyword>
<dbReference type="Proteomes" id="UP000295493">
    <property type="component" value="Unassembled WGS sequence"/>
</dbReference>
<dbReference type="AlphaFoldDB" id="A0A4R6FJZ3"/>
<reference evidence="3 4" key="1">
    <citation type="submission" date="2019-03" db="EMBL/GenBank/DDBJ databases">
        <title>Genomic Encyclopedia of Type Strains, Phase IV (KMG-IV): sequencing the most valuable type-strain genomes for metagenomic binning, comparative biology and taxonomic classification.</title>
        <authorList>
            <person name="Goeker M."/>
        </authorList>
    </citation>
    <scope>NUCLEOTIDE SEQUENCE [LARGE SCALE GENOMIC DNA]</scope>
    <source>
        <strain evidence="3 4">DSM 25059</strain>
    </source>
</reference>
<proteinExistence type="predicted"/>
<evidence type="ECO:0000313" key="4">
    <source>
        <dbReference type="Proteomes" id="UP000295493"/>
    </source>
</evidence>
<evidence type="ECO:0000256" key="2">
    <source>
        <dbReference type="SAM" id="Phobius"/>
    </source>
</evidence>
<accession>A0A4R6FJZ3</accession>
<gene>
    <name evidence="3" type="ORF">EV664_107201</name>
</gene>
<keyword evidence="2" id="KW-0812">Transmembrane</keyword>
<feature type="coiled-coil region" evidence="1">
    <location>
        <begin position="57"/>
        <end position="84"/>
    </location>
</feature>
<name>A0A4R6FJZ3_9SPHN</name>
<keyword evidence="4" id="KW-1185">Reference proteome</keyword>
<feature type="transmembrane region" description="Helical" evidence="2">
    <location>
        <begin position="20"/>
        <end position="39"/>
    </location>
</feature>
<comment type="caution">
    <text evidence="3">The sequence shown here is derived from an EMBL/GenBank/DDBJ whole genome shotgun (WGS) entry which is preliminary data.</text>
</comment>
<protein>
    <submittedName>
        <fullName evidence="3">Uncharacterized protein</fullName>
    </submittedName>
</protein>